<dbReference type="InterPro" id="IPR023214">
    <property type="entry name" value="HAD_sf"/>
</dbReference>
<sequence>MIKAVIFDLDGTLLDRDTSVQRFATAQYERLNPIFRHIPETDYCNRFIELDGRGYVWKDIVYQQLITEFTIDEAWGNLLNDYLLHFKESCVPFPHLIETLDSLKRRKISLGMITNGRSRFQMDNIISLGIDSYFNEILISESEGVKKPNLEIFYRALNRLGAAASETLYVGDHPKNDIEAAQKAGLKAVWKKDQQWDCKGADYVIEDLLEVDNIIKGVHRRTPN</sequence>
<dbReference type="GO" id="GO:0016787">
    <property type="term" value="F:hydrolase activity"/>
    <property type="evidence" value="ECO:0007669"/>
    <property type="project" value="UniProtKB-KW"/>
</dbReference>
<keyword evidence="4" id="KW-0460">Magnesium</keyword>
<keyword evidence="6" id="KW-1185">Reference proteome</keyword>
<dbReference type="SFLD" id="SFLDS00003">
    <property type="entry name" value="Haloacid_Dehalogenase"/>
    <property type="match status" value="1"/>
</dbReference>
<dbReference type="RefSeq" id="WP_307475094.1">
    <property type="nucleotide sequence ID" value="NZ_JAUSUB010000009.1"/>
</dbReference>
<keyword evidence="3 5" id="KW-0378">Hydrolase</keyword>
<evidence type="ECO:0000256" key="1">
    <source>
        <dbReference type="ARBA" id="ARBA00001946"/>
    </source>
</evidence>
<gene>
    <name evidence="5" type="ORF">J2S17_002443</name>
</gene>
<dbReference type="InterPro" id="IPR041492">
    <property type="entry name" value="HAD_2"/>
</dbReference>
<evidence type="ECO:0000313" key="5">
    <source>
        <dbReference type="EMBL" id="MDQ0270568.1"/>
    </source>
</evidence>
<dbReference type="Proteomes" id="UP001238088">
    <property type="component" value="Unassembled WGS sequence"/>
</dbReference>
<dbReference type="Gene3D" id="3.40.50.1000">
    <property type="entry name" value="HAD superfamily/HAD-like"/>
    <property type="match status" value="1"/>
</dbReference>
<protein>
    <submittedName>
        <fullName evidence="5">Hydrolase of the HAD superfamily</fullName>
    </submittedName>
</protein>
<evidence type="ECO:0000256" key="4">
    <source>
        <dbReference type="ARBA" id="ARBA00022842"/>
    </source>
</evidence>
<reference evidence="5 6" key="1">
    <citation type="submission" date="2023-07" db="EMBL/GenBank/DDBJ databases">
        <title>Genomic Encyclopedia of Type Strains, Phase IV (KMG-IV): sequencing the most valuable type-strain genomes for metagenomic binning, comparative biology and taxonomic classification.</title>
        <authorList>
            <person name="Goeker M."/>
        </authorList>
    </citation>
    <scope>NUCLEOTIDE SEQUENCE [LARGE SCALE GENOMIC DNA]</scope>
    <source>
        <strain evidence="5 6">DSM 23494</strain>
    </source>
</reference>
<comment type="cofactor">
    <cofactor evidence="1">
        <name>Mg(2+)</name>
        <dbReference type="ChEBI" id="CHEBI:18420"/>
    </cofactor>
</comment>
<evidence type="ECO:0000256" key="2">
    <source>
        <dbReference type="ARBA" id="ARBA00022723"/>
    </source>
</evidence>
<organism evidence="5 6">
    <name type="scientific">Cytobacillus purgationiresistens</name>
    <dbReference type="NCBI Taxonomy" id="863449"/>
    <lineage>
        <taxon>Bacteria</taxon>
        <taxon>Bacillati</taxon>
        <taxon>Bacillota</taxon>
        <taxon>Bacilli</taxon>
        <taxon>Bacillales</taxon>
        <taxon>Bacillaceae</taxon>
        <taxon>Cytobacillus</taxon>
    </lineage>
</organism>
<dbReference type="EMBL" id="JAUSUB010000009">
    <property type="protein sequence ID" value="MDQ0270568.1"/>
    <property type="molecule type" value="Genomic_DNA"/>
</dbReference>
<proteinExistence type="predicted"/>
<keyword evidence="2" id="KW-0479">Metal-binding</keyword>
<dbReference type="InterPro" id="IPR006439">
    <property type="entry name" value="HAD-SF_hydro_IA"/>
</dbReference>
<dbReference type="InterPro" id="IPR051400">
    <property type="entry name" value="HAD-like_hydrolase"/>
</dbReference>
<evidence type="ECO:0000313" key="6">
    <source>
        <dbReference type="Proteomes" id="UP001238088"/>
    </source>
</evidence>
<evidence type="ECO:0000256" key="3">
    <source>
        <dbReference type="ARBA" id="ARBA00022801"/>
    </source>
</evidence>
<dbReference type="PANTHER" id="PTHR46470">
    <property type="entry name" value="N-ACYLNEURAMINATE-9-PHOSPHATASE"/>
    <property type="match status" value="1"/>
</dbReference>
<dbReference type="SFLD" id="SFLDG01129">
    <property type="entry name" value="C1.5:_HAD__Beta-PGM__Phosphata"/>
    <property type="match status" value="1"/>
</dbReference>
<dbReference type="InterPro" id="IPR036412">
    <property type="entry name" value="HAD-like_sf"/>
</dbReference>
<dbReference type="Gene3D" id="1.10.150.520">
    <property type="match status" value="1"/>
</dbReference>
<dbReference type="SUPFAM" id="SSF56784">
    <property type="entry name" value="HAD-like"/>
    <property type="match status" value="1"/>
</dbReference>
<dbReference type="NCBIfam" id="TIGR01549">
    <property type="entry name" value="HAD-SF-IA-v1"/>
    <property type="match status" value="1"/>
</dbReference>
<dbReference type="PRINTS" id="PR00413">
    <property type="entry name" value="HADHALOGNASE"/>
</dbReference>
<dbReference type="NCBIfam" id="TIGR01509">
    <property type="entry name" value="HAD-SF-IA-v3"/>
    <property type="match status" value="1"/>
</dbReference>
<name>A0ABU0AH28_9BACI</name>
<dbReference type="Pfam" id="PF13419">
    <property type="entry name" value="HAD_2"/>
    <property type="match status" value="1"/>
</dbReference>
<accession>A0ABU0AH28</accession>
<dbReference type="SFLD" id="SFLDG01135">
    <property type="entry name" value="C1.5.6:_HAD__Beta-PGM__Phospha"/>
    <property type="match status" value="1"/>
</dbReference>
<dbReference type="PANTHER" id="PTHR46470:SF2">
    <property type="entry name" value="GLYCERALDEHYDE 3-PHOSPHATE PHOSPHATASE"/>
    <property type="match status" value="1"/>
</dbReference>
<comment type="caution">
    <text evidence="5">The sequence shown here is derived from an EMBL/GenBank/DDBJ whole genome shotgun (WGS) entry which is preliminary data.</text>
</comment>